<dbReference type="FunFam" id="1.20.1260.60:FF:000002">
    <property type="entry name" value="Vacuolar protein sorting-associated protein IST1"/>
    <property type="match status" value="1"/>
</dbReference>
<feature type="compositionally biased region" description="Basic and acidic residues" evidence="2">
    <location>
        <begin position="310"/>
        <end position="323"/>
    </location>
</feature>
<feature type="region of interest" description="Disordered" evidence="2">
    <location>
        <begin position="344"/>
        <end position="367"/>
    </location>
</feature>
<dbReference type="AlphaFoldDB" id="A0AAV3PAN2"/>
<feature type="region of interest" description="Disordered" evidence="2">
    <location>
        <begin position="290"/>
        <end position="327"/>
    </location>
</feature>
<feature type="region of interest" description="Disordered" evidence="2">
    <location>
        <begin position="253"/>
        <end position="272"/>
    </location>
</feature>
<gene>
    <name evidence="3" type="ORF">LIER_08114</name>
</gene>
<comment type="caution">
    <text evidence="3">The sequence shown here is derived from an EMBL/GenBank/DDBJ whole genome shotgun (WGS) entry which is preliminary data.</text>
</comment>
<dbReference type="GO" id="GO:0015031">
    <property type="term" value="P:protein transport"/>
    <property type="evidence" value="ECO:0007669"/>
    <property type="project" value="InterPro"/>
</dbReference>
<feature type="compositionally biased region" description="Polar residues" evidence="2">
    <location>
        <begin position="296"/>
        <end position="306"/>
    </location>
</feature>
<comment type="similarity">
    <text evidence="1">Belongs to the IST1 family.</text>
</comment>
<dbReference type="PANTHER" id="PTHR12161:SF14">
    <property type="entry name" value="REGULATOR OF VPS4 ACTIVITY IN THE MVB PATHWAY PROTEIN"/>
    <property type="match status" value="1"/>
</dbReference>
<evidence type="ECO:0000313" key="3">
    <source>
        <dbReference type="EMBL" id="GAA0148762.1"/>
    </source>
</evidence>
<protein>
    <recommendedName>
        <fullName evidence="5">IST1-like protein</fullName>
    </recommendedName>
</protein>
<accession>A0AAV3PAN2</accession>
<evidence type="ECO:0008006" key="5">
    <source>
        <dbReference type="Google" id="ProtNLM"/>
    </source>
</evidence>
<feature type="region of interest" description="Disordered" evidence="2">
    <location>
        <begin position="379"/>
        <end position="409"/>
    </location>
</feature>
<name>A0AAV3PAN2_LITER</name>
<dbReference type="InterPro" id="IPR005061">
    <property type="entry name" value="Ist1"/>
</dbReference>
<evidence type="ECO:0000256" key="2">
    <source>
        <dbReference type="SAM" id="MobiDB-lite"/>
    </source>
</evidence>
<dbReference type="Gene3D" id="1.20.1260.60">
    <property type="entry name" value="Vacuolar protein sorting-associated protein Ist1"/>
    <property type="match status" value="1"/>
</dbReference>
<organism evidence="3 4">
    <name type="scientific">Lithospermum erythrorhizon</name>
    <name type="common">Purple gromwell</name>
    <name type="synonym">Lithospermum officinale var. erythrorhizon</name>
    <dbReference type="NCBI Taxonomy" id="34254"/>
    <lineage>
        <taxon>Eukaryota</taxon>
        <taxon>Viridiplantae</taxon>
        <taxon>Streptophyta</taxon>
        <taxon>Embryophyta</taxon>
        <taxon>Tracheophyta</taxon>
        <taxon>Spermatophyta</taxon>
        <taxon>Magnoliopsida</taxon>
        <taxon>eudicotyledons</taxon>
        <taxon>Gunneridae</taxon>
        <taxon>Pentapetalae</taxon>
        <taxon>asterids</taxon>
        <taxon>lamiids</taxon>
        <taxon>Boraginales</taxon>
        <taxon>Boraginaceae</taxon>
        <taxon>Boraginoideae</taxon>
        <taxon>Lithospermeae</taxon>
        <taxon>Lithospermum</taxon>
    </lineage>
</organism>
<sequence length="429" mass="48717">MLDVLCKNKLYRKCKSAIRVTKVRIEIIKRKRNAMQKYLKNDVADLLKDGLDSNAYVRAGGLLLELNLTSCYELADKFCDHILEKLSVISKQRECPEECREAVSSLIVAASRFADLPELRELRSIFTERYGNSLDCYVNKEFVEKLKLTHPTTDATLELMQNIAREAGLLWDSKATEQKLYNPLPAFGHARSNVAGKFQASETPKNDKLSYISKYPKQIDSLNAIQEDIAVRNEQESGQKTTQNVLGEAFDDKKTFDYNPIPPYTKSGIGDNRSKDERLHLVASRNDHDDIAISDCGSSTASSAENDNSENGKKEKELKHLDENESDDEEQWLDRLLMYYSRNKTKRSPKQGVYSSRTKRGTNSDFRATRAALSLSDEQKIEEDTNKKGHARSASFQPELLKGRHVHPKLPDDYDDFLTHLAAIRKGGK</sequence>
<evidence type="ECO:0000256" key="1">
    <source>
        <dbReference type="ARBA" id="ARBA00005536"/>
    </source>
</evidence>
<dbReference type="EMBL" id="BAABME010001294">
    <property type="protein sequence ID" value="GAA0148762.1"/>
    <property type="molecule type" value="Genomic_DNA"/>
</dbReference>
<dbReference type="InterPro" id="IPR042277">
    <property type="entry name" value="IST1-like"/>
</dbReference>
<dbReference type="Pfam" id="PF03398">
    <property type="entry name" value="Ist1"/>
    <property type="match status" value="1"/>
</dbReference>
<dbReference type="Proteomes" id="UP001454036">
    <property type="component" value="Unassembled WGS sequence"/>
</dbReference>
<keyword evidence="4" id="KW-1185">Reference proteome</keyword>
<feature type="compositionally biased region" description="Polar residues" evidence="2">
    <location>
        <begin position="353"/>
        <end position="366"/>
    </location>
</feature>
<reference evidence="3 4" key="1">
    <citation type="submission" date="2024-01" db="EMBL/GenBank/DDBJ databases">
        <title>The complete chloroplast genome sequence of Lithospermum erythrorhizon: insights into the phylogenetic relationship among Boraginaceae species and the maternal lineages of purple gromwells.</title>
        <authorList>
            <person name="Okada T."/>
            <person name="Watanabe K."/>
        </authorList>
    </citation>
    <scope>NUCLEOTIDE SEQUENCE [LARGE SCALE GENOMIC DNA]</scope>
</reference>
<evidence type="ECO:0000313" key="4">
    <source>
        <dbReference type="Proteomes" id="UP001454036"/>
    </source>
</evidence>
<proteinExistence type="inferred from homology"/>
<dbReference type="PANTHER" id="PTHR12161">
    <property type="entry name" value="IST1 FAMILY MEMBER"/>
    <property type="match status" value="1"/>
</dbReference>